<gene>
    <name evidence="9" type="ORF">RB653_010527</name>
</gene>
<dbReference type="FunFam" id="3.40.50.720:FF:000039">
    <property type="entry name" value="Alcohol dehydrogenase AdhP"/>
    <property type="match status" value="1"/>
</dbReference>
<protein>
    <recommendedName>
        <fullName evidence="8">Enoyl reductase (ER) domain-containing protein</fullName>
    </recommendedName>
</protein>
<evidence type="ECO:0000256" key="1">
    <source>
        <dbReference type="ARBA" id="ARBA00001947"/>
    </source>
</evidence>
<dbReference type="Gene3D" id="3.40.50.720">
    <property type="entry name" value="NAD(P)-binding Rossmann-like Domain"/>
    <property type="match status" value="1"/>
</dbReference>
<dbReference type="Pfam" id="PF00107">
    <property type="entry name" value="ADH_zinc_N"/>
    <property type="match status" value="1"/>
</dbReference>
<dbReference type="Proteomes" id="UP001344447">
    <property type="component" value="Unassembled WGS sequence"/>
</dbReference>
<comment type="caution">
    <text evidence="9">The sequence shown here is derived from an EMBL/GenBank/DDBJ whole genome shotgun (WGS) entry which is preliminary data.</text>
</comment>
<proteinExistence type="inferred from homology"/>
<dbReference type="InterPro" id="IPR013154">
    <property type="entry name" value="ADH-like_N"/>
</dbReference>
<sequence>MSMKAAVFKEKNGKLEVVQMPIPEPQAGWVRIKVEACGVCHSDYFVKYGALGNTFPRVPGHEVIGKVDKIGEGISSEEFGIGKMVGVGWFGGNHCGKCGDCKEDEWVHCKESYVCGIHYNGGYAEYMVAPADSLVPIPDCMDPVESAPLLCAGVTVFNSFRNQNIKAPALVGVQGIGGLGHLAIQFCKKMGYEVIAMSSGNSKEQLTKQLGAHHYVDTSKDGYIDKVKSIGSVKCILVTAPFASVVPGLLESLGTNGKLVILAAFKEPFNADSITMIGGSKSIIGWASGDSRDSSDTFHFARNNQVKPMVKAFTLEQANDALDGINDARFRNVIKM</sequence>
<dbReference type="CDD" id="cd08296">
    <property type="entry name" value="CAD_like"/>
    <property type="match status" value="1"/>
</dbReference>
<keyword evidence="6" id="KW-0520">NAD</keyword>
<dbReference type="EMBL" id="JAVFKY010000006">
    <property type="protein sequence ID" value="KAK5575270.1"/>
    <property type="molecule type" value="Genomic_DNA"/>
</dbReference>
<dbReference type="Pfam" id="PF08240">
    <property type="entry name" value="ADH_N"/>
    <property type="match status" value="1"/>
</dbReference>
<dbReference type="InterPro" id="IPR013149">
    <property type="entry name" value="ADH-like_C"/>
</dbReference>
<dbReference type="PANTHER" id="PTHR42940">
    <property type="entry name" value="ALCOHOL DEHYDROGENASE 1-RELATED"/>
    <property type="match status" value="1"/>
</dbReference>
<evidence type="ECO:0000256" key="5">
    <source>
        <dbReference type="ARBA" id="ARBA00023002"/>
    </source>
</evidence>
<dbReference type="GO" id="GO:0008270">
    <property type="term" value="F:zinc ion binding"/>
    <property type="evidence" value="ECO:0007669"/>
    <property type="project" value="InterPro"/>
</dbReference>
<dbReference type="InterPro" id="IPR011032">
    <property type="entry name" value="GroES-like_sf"/>
</dbReference>
<keyword evidence="4 7" id="KW-0862">Zinc</keyword>
<dbReference type="AlphaFoldDB" id="A0AAN7YVY3"/>
<dbReference type="PANTHER" id="PTHR42940:SF7">
    <property type="entry name" value="ALCOHOL DEHYDROGENASE-LIKE N-TERMINAL DOMAIN-CONTAINING PROTEIN"/>
    <property type="match status" value="1"/>
</dbReference>
<name>A0AAN7YVY3_9MYCE</name>
<evidence type="ECO:0000313" key="10">
    <source>
        <dbReference type="Proteomes" id="UP001344447"/>
    </source>
</evidence>
<keyword evidence="10" id="KW-1185">Reference proteome</keyword>
<evidence type="ECO:0000256" key="7">
    <source>
        <dbReference type="RuleBase" id="RU361277"/>
    </source>
</evidence>
<reference evidence="9 10" key="1">
    <citation type="submission" date="2023-11" db="EMBL/GenBank/DDBJ databases">
        <title>Dfirmibasis_genome.</title>
        <authorList>
            <person name="Edelbroek B."/>
            <person name="Kjellin J."/>
            <person name="Jerlstrom-Hultqvist J."/>
            <person name="Soderbom F."/>
        </authorList>
    </citation>
    <scope>NUCLEOTIDE SEQUENCE [LARGE SCALE GENOMIC DNA]</scope>
    <source>
        <strain evidence="9 10">TNS-C-14</strain>
    </source>
</reference>
<dbReference type="InterPro" id="IPR036291">
    <property type="entry name" value="NAD(P)-bd_dom_sf"/>
</dbReference>
<evidence type="ECO:0000256" key="4">
    <source>
        <dbReference type="ARBA" id="ARBA00022833"/>
    </source>
</evidence>
<dbReference type="SMART" id="SM00829">
    <property type="entry name" value="PKS_ER"/>
    <property type="match status" value="1"/>
</dbReference>
<dbReference type="InterPro" id="IPR002328">
    <property type="entry name" value="ADH_Zn_CS"/>
</dbReference>
<feature type="domain" description="Enoyl reductase (ER)" evidence="8">
    <location>
        <begin position="13"/>
        <end position="334"/>
    </location>
</feature>
<evidence type="ECO:0000256" key="6">
    <source>
        <dbReference type="ARBA" id="ARBA00023027"/>
    </source>
</evidence>
<dbReference type="SUPFAM" id="SSF50129">
    <property type="entry name" value="GroES-like"/>
    <property type="match status" value="1"/>
</dbReference>
<dbReference type="GO" id="GO:0004022">
    <property type="term" value="F:alcohol dehydrogenase (NAD+) activity"/>
    <property type="evidence" value="ECO:0007669"/>
    <property type="project" value="TreeGrafter"/>
</dbReference>
<comment type="similarity">
    <text evidence="2 7">Belongs to the zinc-containing alcohol dehydrogenase family.</text>
</comment>
<dbReference type="InterPro" id="IPR020843">
    <property type="entry name" value="ER"/>
</dbReference>
<organism evidence="9 10">
    <name type="scientific">Dictyostelium firmibasis</name>
    <dbReference type="NCBI Taxonomy" id="79012"/>
    <lineage>
        <taxon>Eukaryota</taxon>
        <taxon>Amoebozoa</taxon>
        <taxon>Evosea</taxon>
        <taxon>Eumycetozoa</taxon>
        <taxon>Dictyostelia</taxon>
        <taxon>Dictyosteliales</taxon>
        <taxon>Dictyosteliaceae</taxon>
        <taxon>Dictyostelium</taxon>
    </lineage>
</organism>
<accession>A0AAN7YVY3</accession>
<dbReference type="PROSITE" id="PS00059">
    <property type="entry name" value="ADH_ZINC"/>
    <property type="match status" value="1"/>
</dbReference>
<evidence type="ECO:0000259" key="8">
    <source>
        <dbReference type="SMART" id="SM00829"/>
    </source>
</evidence>
<evidence type="ECO:0000256" key="3">
    <source>
        <dbReference type="ARBA" id="ARBA00022723"/>
    </source>
</evidence>
<comment type="cofactor">
    <cofactor evidence="1 7">
        <name>Zn(2+)</name>
        <dbReference type="ChEBI" id="CHEBI:29105"/>
    </cofactor>
</comment>
<evidence type="ECO:0000313" key="9">
    <source>
        <dbReference type="EMBL" id="KAK5575270.1"/>
    </source>
</evidence>
<dbReference type="Gene3D" id="3.90.180.10">
    <property type="entry name" value="Medium-chain alcohol dehydrogenases, catalytic domain"/>
    <property type="match status" value="1"/>
</dbReference>
<dbReference type="SUPFAM" id="SSF51735">
    <property type="entry name" value="NAD(P)-binding Rossmann-fold domains"/>
    <property type="match status" value="1"/>
</dbReference>
<keyword evidence="3 7" id="KW-0479">Metal-binding</keyword>
<dbReference type="GO" id="GO:0005737">
    <property type="term" value="C:cytoplasm"/>
    <property type="evidence" value="ECO:0007669"/>
    <property type="project" value="TreeGrafter"/>
</dbReference>
<evidence type="ECO:0000256" key="2">
    <source>
        <dbReference type="ARBA" id="ARBA00008072"/>
    </source>
</evidence>
<keyword evidence="5" id="KW-0560">Oxidoreductase</keyword>